<organism evidence="1 2">
    <name type="scientific">Glycomyces paridis</name>
    <dbReference type="NCBI Taxonomy" id="2126555"/>
    <lineage>
        <taxon>Bacteria</taxon>
        <taxon>Bacillati</taxon>
        <taxon>Actinomycetota</taxon>
        <taxon>Actinomycetes</taxon>
        <taxon>Glycomycetales</taxon>
        <taxon>Glycomycetaceae</taxon>
        <taxon>Glycomyces</taxon>
    </lineage>
</organism>
<dbReference type="AlphaFoldDB" id="A0A4S8PBN1"/>
<proteinExistence type="predicted"/>
<reference evidence="1 2" key="1">
    <citation type="journal article" date="2018" name="Int. J. Syst. Evol. Microbiol.">
        <title>Glycomyces paridis sp. nov., isolated from the medicinal plant Paris polyphylla.</title>
        <authorList>
            <person name="Fang X.M."/>
            <person name="Bai J.L."/>
            <person name="Su J."/>
            <person name="Zhao L.L."/>
            <person name="Liu H.Y."/>
            <person name="Ma B.P."/>
            <person name="Zhang Y.Q."/>
            <person name="Yu L.Y."/>
        </authorList>
    </citation>
    <scope>NUCLEOTIDE SEQUENCE [LARGE SCALE GENOMIC DNA]</scope>
    <source>
        <strain evidence="1 2">CPCC 204357</strain>
    </source>
</reference>
<dbReference type="Proteomes" id="UP000305792">
    <property type="component" value="Unassembled WGS sequence"/>
</dbReference>
<accession>A0A4S8PBN1</accession>
<evidence type="ECO:0000313" key="1">
    <source>
        <dbReference type="EMBL" id="THV27707.1"/>
    </source>
</evidence>
<evidence type="ECO:0000313" key="2">
    <source>
        <dbReference type="Proteomes" id="UP000305792"/>
    </source>
</evidence>
<gene>
    <name evidence="1" type="ORF">E9998_15095</name>
</gene>
<comment type="caution">
    <text evidence="1">The sequence shown here is derived from an EMBL/GenBank/DDBJ whole genome shotgun (WGS) entry which is preliminary data.</text>
</comment>
<sequence>MLGLGGCGIAEAHRRPPPCEYAVGSGQIDKGDLFELDGELGCQAFDQVLVIPDRPHAQRHVHPATAGLLGVLVDELHVRRLAPSNWTKVTGNHRL</sequence>
<dbReference type="EMBL" id="STGX01000010">
    <property type="protein sequence ID" value="THV27707.1"/>
    <property type="molecule type" value="Genomic_DNA"/>
</dbReference>
<protein>
    <submittedName>
        <fullName evidence="1">Uncharacterized protein</fullName>
    </submittedName>
</protein>
<name>A0A4S8PBN1_9ACTN</name>
<keyword evidence="2" id="KW-1185">Reference proteome</keyword>